<evidence type="ECO:0000313" key="2">
    <source>
        <dbReference type="EMBL" id="KOO32147.1"/>
    </source>
</evidence>
<comment type="caution">
    <text evidence="2">The sequence shown here is derived from an EMBL/GenBank/DDBJ whole genome shotgun (WGS) entry which is preliminary data.</text>
</comment>
<sequence>METKNLDVIREAIQANGSDAADTDALFRAECMKKELLKQAKLASKQQEQQQQAIAAAQAPVSDTASAVAALERAMESCDIATLKAAIAEHAELASETDELEHASMLLDRLVEKRKDEKKKRLKDAPPSAKQPSAKEQEAGNGDSKEAATLALNPKTGKGTQDGKRVDDAGATYYAKSLTGSPGSASALNGRKGGNIPSIRLAGKWSDPMHPGCTRKIQLSAGKAFIAGSDEDGKPWKVVGTVTGNDIIIDFSPKGGPKDVKATFVIGKGITFPDGNVWSRIS</sequence>
<evidence type="ECO:0000313" key="3">
    <source>
        <dbReference type="Proteomes" id="UP000037460"/>
    </source>
</evidence>
<evidence type="ECO:0000256" key="1">
    <source>
        <dbReference type="SAM" id="MobiDB-lite"/>
    </source>
</evidence>
<name>A0A0M0K0N4_9EUKA</name>
<dbReference type="EMBL" id="JWZX01001840">
    <property type="protein sequence ID" value="KOO32147.1"/>
    <property type="molecule type" value="Genomic_DNA"/>
</dbReference>
<protein>
    <submittedName>
        <fullName evidence="2">Uncharacterized protein</fullName>
    </submittedName>
</protein>
<accession>A0A0M0K0N4</accession>
<dbReference type="OrthoDB" id="424986at2759"/>
<dbReference type="Proteomes" id="UP000037460">
    <property type="component" value="Unassembled WGS sequence"/>
</dbReference>
<keyword evidence="3" id="KW-1185">Reference proteome</keyword>
<feature type="region of interest" description="Disordered" evidence="1">
    <location>
        <begin position="116"/>
        <end position="145"/>
    </location>
</feature>
<proteinExistence type="predicted"/>
<dbReference type="AlphaFoldDB" id="A0A0M0K0N4"/>
<organism evidence="2 3">
    <name type="scientific">Chrysochromulina tobinii</name>
    <dbReference type="NCBI Taxonomy" id="1460289"/>
    <lineage>
        <taxon>Eukaryota</taxon>
        <taxon>Haptista</taxon>
        <taxon>Haptophyta</taxon>
        <taxon>Prymnesiophyceae</taxon>
        <taxon>Prymnesiales</taxon>
        <taxon>Chrysochromulinaceae</taxon>
        <taxon>Chrysochromulina</taxon>
    </lineage>
</organism>
<reference evidence="3" key="1">
    <citation type="journal article" date="2015" name="PLoS Genet.">
        <title>Genome Sequence and Transcriptome Analyses of Chrysochromulina tobin: Metabolic Tools for Enhanced Algal Fitness in the Prominent Order Prymnesiales (Haptophyceae).</title>
        <authorList>
            <person name="Hovde B.T."/>
            <person name="Deodato C.R."/>
            <person name="Hunsperger H.M."/>
            <person name="Ryken S.A."/>
            <person name="Yost W."/>
            <person name="Jha R.K."/>
            <person name="Patterson J."/>
            <person name="Monnat R.J. Jr."/>
            <person name="Barlow S.B."/>
            <person name="Starkenburg S.R."/>
            <person name="Cattolico R.A."/>
        </authorList>
    </citation>
    <scope>NUCLEOTIDE SEQUENCE</scope>
    <source>
        <strain evidence="3">CCMP291</strain>
    </source>
</reference>
<feature type="compositionally biased region" description="Basic and acidic residues" evidence="1">
    <location>
        <begin position="133"/>
        <end position="145"/>
    </location>
</feature>
<gene>
    <name evidence="2" type="ORF">Ctob_015260</name>
</gene>